<dbReference type="PANTHER" id="PTHR48467:SF1">
    <property type="entry name" value="GLUTAMATE SYNTHASE 1 [NADH], CHLOROPLASTIC-LIKE"/>
    <property type="match status" value="1"/>
</dbReference>
<reference evidence="12 13" key="1">
    <citation type="submission" date="2019-09" db="EMBL/GenBank/DDBJ databases">
        <title>Mumia zhuanghuii sp. nov. isolated from the intestinal contents of plateau pika (Ochotona curzoniae) in the Qinghai-Tibet plateau of China.</title>
        <authorList>
            <person name="Tian Z."/>
        </authorList>
    </citation>
    <scope>NUCLEOTIDE SEQUENCE [LARGE SCALE GENOMIC DNA]</scope>
    <source>
        <strain evidence="13">350</strain>
    </source>
</reference>
<evidence type="ECO:0000256" key="1">
    <source>
        <dbReference type="ARBA" id="ARBA00001974"/>
    </source>
</evidence>
<comment type="catalytic activity">
    <reaction evidence="10">
        <text>2 reduced [2Fe-2S]-[ferredoxin] + NADP(+) + H(+) = 2 oxidized [2Fe-2S]-[ferredoxin] + NADPH</text>
        <dbReference type="Rhea" id="RHEA:20125"/>
        <dbReference type="Rhea" id="RHEA-COMP:10000"/>
        <dbReference type="Rhea" id="RHEA-COMP:10001"/>
        <dbReference type="ChEBI" id="CHEBI:15378"/>
        <dbReference type="ChEBI" id="CHEBI:33737"/>
        <dbReference type="ChEBI" id="CHEBI:33738"/>
        <dbReference type="ChEBI" id="CHEBI:57783"/>
        <dbReference type="ChEBI" id="CHEBI:58349"/>
        <dbReference type="EC" id="1.18.1.2"/>
    </reaction>
</comment>
<dbReference type="InterPro" id="IPR036188">
    <property type="entry name" value="FAD/NAD-bd_sf"/>
</dbReference>
<evidence type="ECO:0000256" key="10">
    <source>
        <dbReference type="ARBA" id="ARBA00047776"/>
    </source>
</evidence>
<comment type="cofactor">
    <cofactor evidence="1">
        <name>FAD</name>
        <dbReference type="ChEBI" id="CHEBI:57692"/>
    </cofactor>
</comment>
<dbReference type="Pfam" id="PF07992">
    <property type="entry name" value="Pyr_redox_2"/>
    <property type="match status" value="1"/>
</dbReference>
<dbReference type="GO" id="GO:0004324">
    <property type="term" value="F:ferredoxin-NADP+ reductase activity"/>
    <property type="evidence" value="ECO:0007669"/>
    <property type="project" value="UniProtKB-EC"/>
</dbReference>
<evidence type="ECO:0000256" key="4">
    <source>
        <dbReference type="ARBA" id="ARBA00022723"/>
    </source>
</evidence>
<proteinExistence type="predicted"/>
<comment type="caution">
    <text evidence="12">The sequence shown here is derived from an EMBL/GenBank/DDBJ whole genome shotgun (WGS) entry which is preliminary data.</text>
</comment>
<dbReference type="CDD" id="cd04410">
    <property type="entry name" value="DMSOR_beta-like"/>
    <property type="match status" value="1"/>
</dbReference>
<dbReference type="PROSITE" id="PS00198">
    <property type="entry name" value="4FE4S_FER_1"/>
    <property type="match status" value="1"/>
</dbReference>
<dbReference type="Proteomes" id="UP000307768">
    <property type="component" value="Unassembled WGS sequence"/>
</dbReference>
<keyword evidence="8" id="KW-0408">Iron</keyword>
<keyword evidence="4" id="KW-0479">Metal-binding</keyword>
<keyword evidence="6" id="KW-0521">NADP</keyword>
<dbReference type="GO" id="GO:0046872">
    <property type="term" value="F:metal ion binding"/>
    <property type="evidence" value="ECO:0007669"/>
    <property type="project" value="UniProtKB-KW"/>
</dbReference>
<evidence type="ECO:0000256" key="6">
    <source>
        <dbReference type="ARBA" id="ARBA00022857"/>
    </source>
</evidence>
<gene>
    <name evidence="12" type="ORF">FE697_013415</name>
</gene>
<evidence type="ECO:0000259" key="11">
    <source>
        <dbReference type="PROSITE" id="PS51379"/>
    </source>
</evidence>
<dbReference type="InterPro" id="IPR023753">
    <property type="entry name" value="FAD/NAD-binding_dom"/>
</dbReference>
<evidence type="ECO:0000256" key="8">
    <source>
        <dbReference type="ARBA" id="ARBA00023004"/>
    </source>
</evidence>
<dbReference type="InterPro" id="IPR055275">
    <property type="entry name" value="Ferredox_Rdtase"/>
</dbReference>
<evidence type="ECO:0000256" key="7">
    <source>
        <dbReference type="ARBA" id="ARBA00023002"/>
    </source>
</evidence>
<name>A0A5Q6RVX4_9ACTN</name>
<dbReference type="AlphaFoldDB" id="A0A5Q6RVX4"/>
<dbReference type="EC" id="1.18.1.2" evidence="2"/>
<keyword evidence="3" id="KW-0285">Flavoprotein</keyword>
<dbReference type="Gene3D" id="3.30.70.20">
    <property type="match status" value="1"/>
</dbReference>
<feature type="domain" description="4Fe-4S ferredoxin-type" evidence="11">
    <location>
        <begin position="43"/>
        <end position="72"/>
    </location>
</feature>
<dbReference type="EMBL" id="VDFQ02000004">
    <property type="protein sequence ID" value="KAA1422173.1"/>
    <property type="molecule type" value="Genomic_DNA"/>
</dbReference>
<dbReference type="SUPFAM" id="SSF51971">
    <property type="entry name" value="Nucleotide-binding domain"/>
    <property type="match status" value="1"/>
</dbReference>
<evidence type="ECO:0000256" key="9">
    <source>
        <dbReference type="ARBA" id="ARBA00023014"/>
    </source>
</evidence>
<evidence type="ECO:0000256" key="2">
    <source>
        <dbReference type="ARBA" id="ARBA00013223"/>
    </source>
</evidence>
<dbReference type="PROSITE" id="PS51379">
    <property type="entry name" value="4FE4S_FER_2"/>
    <property type="match status" value="1"/>
</dbReference>
<evidence type="ECO:0000313" key="12">
    <source>
        <dbReference type="EMBL" id="KAA1422173.1"/>
    </source>
</evidence>
<keyword evidence="9" id="KW-0411">Iron-sulfur</keyword>
<dbReference type="InterPro" id="IPR017896">
    <property type="entry name" value="4Fe4S_Fe-S-bd"/>
</dbReference>
<evidence type="ECO:0000313" key="13">
    <source>
        <dbReference type="Proteomes" id="UP000307768"/>
    </source>
</evidence>
<sequence length="549" mass="57683">MAYAVTQSCCNDATCVSVCPVNCIHPTPEERAAGAAGGYASSEMVFIDPVGCIDCGACVDACPVGAITPVDLLRGPDTVFADLNRDYYAAHPESATWDALTFPTTVPQGSGDLHVAIVGTGPSAAYAARALLTGTPATLTMIDRLPVAGGLLRSGVAPDHPDTKRIEDTFAWTYAHPRVTVALNVDVGRDVTHEELLEHHHAVVYAVGASADRRLGIPGEDLAGSVPASELVAWYNAQPDRVATEIDLSVERVVVVGNGNVALDVARVLLTDPDELSRTDIADDALAALRRSRVREVVVLGRRGPADAAFTMSELVGMRTIDGVDLVVEEHPDAAAAVDAAPVGSKAAMLRDVERVSIDWDAPPAPGKRVVLAFWTAPVAVEGADRVEAVRVTGGRTIAAGALVRSIGYRGSPLPGLPFDPGTATVPNAQGRVLDADGEPLPGAYVVGWIKRGATGGIGANRACAQETVAAIVDDVSAGRLAEPTGSPRALRELLRRRNDDVVGLRWMRSIDRAERLGGAAHGRPRRKFATVPELLAAGSPGRWRSRRR</sequence>
<dbReference type="InterPro" id="IPR017900">
    <property type="entry name" value="4Fe4S_Fe_S_CS"/>
</dbReference>
<dbReference type="Pfam" id="PF12838">
    <property type="entry name" value="Fer4_7"/>
    <property type="match status" value="1"/>
</dbReference>
<dbReference type="Gene3D" id="3.40.50.720">
    <property type="entry name" value="NAD(P)-binding Rossmann-like Domain"/>
    <property type="match status" value="1"/>
</dbReference>
<dbReference type="OrthoDB" id="289202at2"/>
<keyword evidence="7" id="KW-0560">Oxidoreductase</keyword>
<dbReference type="Gene3D" id="3.50.50.60">
    <property type="entry name" value="FAD/NAD(P)-binding domain"/>
    <property type="match status" value="1"/>
</dbReference>
<keyword evidence="5" id="KW-0274">FAD</keyword>
<evidence type="ECO:0000256" key="5">
    <source>
        <dbReference type="ARBA" id="ARBA00022827"/>
    </source>
</evidence>
<dbReference type="GO" id="GO:0051536">
    <property type="term" value="F:iron-sulfur cluster binding"/>
    <property type="evidence" value="ECO:0007669"/>
    <property type="project" value="UniProtKB-KW"/>
</dbReference>
<accession>A0A5Q6RVX4</accession>
<dbReference type="RefSeq" id="WP_149770130.1">
    <property type="nucleotide sequence ID" value="NZ_VDFQ02000004.1"/>
</dbReference>
<evidence type="ECO:0000256" key="3">
    <source>
        <dbReference type="ARBA" id="ARBA00022630"/>
    </source>
</evidence>
<protein>
    <recommendedName>
        <fullName evidence="2">ferredoxin--NADP(+) reductase</fullName>
        <ecNumber evidence="2">1.18.1.2</ecNumber>
    </recommendedName>
</protein>
<organism evidence="12 13">
    <name type="scientific">Mumia zhuanghuii</name>
    <dbReference type="NCBI Taxonomy" id="2585211"/>
    <lineage>
        <taxon>Bacteria</taxon>
        <taxon>Bacillati</taxon>
        <taxon>Actinomycetota</taxon>
        <taxon>Actinomycetes</taxon>
        <taxon>Propionibacteriales</taxon>
        <taxon>Nocardioidaceae</taxon>
        <taxon>Mumia</taxon>
    </lineage>
</organism>
<dbReference type="PANTHER" id="PTHR48467">
    <property type="entry name" value="GLUTAMATE SYNTHASE 1 [NADH], CHLOROPLASTIC-LIKE"/>
    <property type="match status" value="1"/>
</dbReference>
<dbReference type="PRINTS" id="PR00419">
    <property type="entry name" value="ADXRDTASE"/>
</dbReference>
<dbReference type="SUPFAM" id="SSF54862">
    <property type="entry name" value="4Fe-4S ferredoxins"/>
    <property type="match status" value="1"/>
</dbReference>